<dbReference type="GO" id="GO:1902201">
    <property type="term" value="P:negative regulation of bacterial-type flagellum-dependent cell motility"/>
    <property type="evidence" value="ECO:0007669"/>
    <property type="project" value="TreeGrafter"/>
</dbReference>
<reference evidence="6" key="1">
    <citation type="submission" date="2022-07" db="EMBL/GenBank/DDBJ databases">
        <title>Complete genome sequence of Salinispirillum sp. LH10-3-1 capable of multiple carbohydrate inversion isolated from a soda lake.</title>
        <authorList>
            <person name="Liu J."/>
            <person name="Zhai Y."/>
            <person name="Zhang H."/>
            <person name="Yang H."/>
            <person name="Qu J."/>
            <person name="Li J."/>
        </authorList>
    </citation>
    <scope>NUCLEOTIDE SEQUENCE</scope>
    <source>
        <strain evidence="6">LH 10-3-1</strain>
    </source>
</reference>
<dbReference type="InterPro" id="IPR029787">
    <property type="entry name" value="Nucleotide_cyclase"/>
</dbReference>
<dbReference type="PANTHER" id="PTHR45138">
    <property type="entry name" value="REGULATORY COMPONENTS OF SENSORY TRANSDUCTION SYSTEM"/>
    <property type="match status" value="1"/>
</dbReference>
<dbReference type="CDD" id="cd01949">
    <property type="entry name" value="GGDEF"/>
    <property type="match status" value="1"/>
</dbReference>
<feature type="transmembrane region" description="Helical" evidence="4">
    <location>
        <begin position="30"/>
        <end position="49"/>
    </location>
</feature>
<dbReference type="InterPro" id="IPR043128">
    <property type="entry name" value="Rev_trsase/Diguanyl_cyclase"/>
</dbReference>
<comment type="cofactor">
    <cofactor evidence="1">
        <name>Mg(2+)</name>
        <dbReference type="ChEBI" id="CHEBI:18420"/>
    </cofactor>
</comment>
<dbReference type="SMART" id="SM00267">
    <property type="entry name" value="GGDEF"/>
    <property type="match status" value="1"/>
</dbReference>
<keyword evidence="4" id="KW-1133">Transmembrane helix</keyword>
<dbReference type="RefSeq" id="WP_304995216.1">
    <property type="nucleotide sequence ID" value="NZ_CP101717.1"/>
</dbReference>
<evidence type="ECO:0000256" key="3">
    <source>
        <dbReference type="ARBA" id="ARBA00034247"/>
    </source>
</evidence>
<dbReference type="EMBL" id="CP101717">
    <property type="protein sequence ID" value="WLD57933.1"/>
    <property type="molecule type" value="Genomic_DNA"/>
</dbReference>
<dbReference type="FunFam" id="3.30.70.270:FF:000001">
    <property type="entry name" value="Diguanylate cyclase domain protein"/>
    <property type="match status" value="1"/>
</dbReference>
<dbReference type="PANTHER" id="PTHR45138:SF9">
    <property type="entry name" value="DIGUANYLATE CYCLASE DGCM-RELATED"/>
    <property type="match status" value="1"/>
</dbReference>
<feature type="transmembrane region" description="Helical" evidence="4">
    <location>
        <begin position="61"/>
        <end position="81"/>
    </location>
</feature>
<dbReference type="GO" id="GO:0005886">
    <property type="term" value="C:plasma membrane"/>
    <property type="evidence" value="ECO:0007669"/>
    <property type="project" value="TreeGrafter"/>
</dbReference>
<feature type="transmembrane region" description="Helical" evidence="4">
    <location>
        <begin position="142"/>
        <end position="159"/>
    </location>
</feature>
<dbReference type="AlphaFoldDB" id="A0AB38YEZ3"/>
<sequence length="372" mass="41008">MIEHTISAALSPQDELRFQQELSVRNVRQIRLISTAAFVIGLAFAGLEVPSVLDGSWQSALLLIAWAAMQVGMGTIVFMTWRPGGALLLGSTVFWANMLVVVAFVLICYTGFALGWRRATEELLLLVFYLHAFPNMTTRRKVVLSSVMSTAFLIVLYLSDARWGLQIVLIVVFINIAVAALSMSLESSLRDAFKRRMVLEELALTDKLTGALNRHSFMDLFEQVQNAAARSGLSMGVLIADIDDFKAYNDSLGHLAGDEALTEVAHVLRAAQRHDSDLVVRFGGEEFVCVFLRQDLTELQVLCQGLVDNVRACKIPHPASKTGPFLTISIGACLQGNPKALDRRSLMTLADRALYKAKSDGRDRVFIAQSED</sequence>
<feature type="transmembrane region" description="Helical" evidence="4">
    <location>
        <begin position="165"/>
        <end position="185"/>
    </location>
</feature>
<gene>
    <name evidence="6" type="ORF">NFC81_14645</name>
</gene>
<dbReference type="PROSITE" id="PS50887">
    <property type="entry name" value="GGDEF"/>
    <property type="match status" value="1"/>
</dbReference>
<dbReference type="NCBIfam" id="TIGR00254">
    <property type="entry name" value="GGDEF"/>
    <property type="match status" value="1"/>
</dbReference>
<evidence type="ECO:0000256" key="2">
    <source>
        <dbReference type="ARBA" id="ARBA00012528"/>
    </source>
</evidence>
<feature type="domain" description="GGDEF" evidence="5">
    <location>
        <begin position="233"/>
        <end position="370"/>
    </location>
</feature>
<evidence type="ECO:0000256" key="1">
    <source>
        <dbReference type="ARBA" id="ARBA00001946"/>
    </source>
</evidence>
<keyword evidence="4" id="KW-0812">Transmembrane</keyword>
<dbReference type="GO" id="GO:0052621">
    <property type="term" value="F:diguanylate cyclase activity"/>
    <property type="evidence" value="ECO:0007669"/>
    <property type="project" value="UniProtKB-EC"/>
</dbReference>
<proteinExistence type="predicted"/>
<evidence type="ECO:0000259" key="5">
    <source>
        <dbReference type="PROSITE" id="PS50887"/>
    </source>
</evidence>
<protein>
    <recommendedName>
        <fullName evidence="2">diguanylate cyclase</fullName>
        <ecNumber evidence="2">2.7.7.65</ecNumber>
    </recommendedName>
</protein>
<dbReference type="Pfam" id="PF00990">
    <property type="entry name" value="GGDEF"/>
    <property type="match status" value="1"/>
</dbReference>
<feature type="transmembrane region" description="Helical" evidence="4">
    <location>
        <begin position="93"/>
        <end position="116"/>
    </location>
</feature>
<keyword evidence="4" id="KW-0472">Membrane</keyword>
<dbReference type="InterPro" id="IPR050469">
    <property type="entry name" value="Diguanylate_Cyclase"/>
</dbReference>
<accession>A0AB38YEZ3</accession>
<dbReference type="GO" id="GO:0043709">
    <property type="term" value="P:cell adhesion involved in single-species biofilm formation"/>
    <property type="evidence" value="ECO:0007669"/>
    <property type="project" value="TreeGrafter"/>
</dbReference>
<dbReference type="Gene3D" id="3.30.70.270">
    <property type="match status" value="1"/>
</dbReference>
<dbReference type="SUPFAM" id="SSF55073">
    <property type="entry name" value="Nucleotide cyclase"/>
    <property type="match status" value="1"/>
</dbReference>
<dbReference type="InterPro" id="IPR000160">
    <property type="entry name" value="GGDEF_dom"/>
</dbReference>
<comment type="catalytic activity">
    <reaction evidence="3">
        <text>2 GTP = 3',3'-c-di-GMP + 2 diphosphate</text>
        <dbReference type="Rhea" id="RHEA:24898"/>
        <dbReference type="ChEBI" id="CHEBI:33019"/>
        <dbReference type="ChEBI" id="CHEBI:37565"/>
        <dbReference type="ChEBI" id="CHEBI:58805"/>
        <dbReference type="EC" id="2.7.7.65"/>
    </reaction>
</comment>
<organism evidence="6">
    <name type="scientific">Salinispirillum sp. LH 10-3-1</name>
    <dbReference type="NCBI Taxonomy" id="2952525"/>
    <lineage>
        <taxon>Bacteria</taxon>
        <taxon>Pseudomonadati</taxon>
        <taxon>Pseudomonadota</taxon>
        <taxon>Gammaproteobacteria</taxon>
        <taxon>Oceanospirillales</taxon>
        <taxon>Saccharospirillaceae</taxon>
        <taxon>Salinispirillum</taxon>
    </lineage>
</organism>
<dbReference type="EC" id="2.7.7.65" evidence="2"/>
<evidence type="ECO:0000313" key="6">
    <source>
        <dbReference type="EMBL" id="WLD57933.1"/>
    </source>
</evidence>
<evidence type="ECO:0000256" key="4">
    <source>
        <dbReference type="SAM" id="Phobius"/>
    </source>
</evidence>
<name>A0AB38YEZ3_9GAMM</name>